<evidence type="ECO:0000313" key="4">
    <source>
        <dbReference type="Proteomes" id="UP000315295"/>
    </source>
</evidence>
<evidence type="ECO:0008006" key="5">
    <source>
        <dbReference type="Google" id="ProtNLM"/>
    </source>
</evidence>
<dbReference type="Gene3D" id="1.25.40.10">
    <property type="entry name" value="Tetratricopeptide repeat domain"/>
    <property type="match status" value="2"/>
</dbReference>
<dbReference type="PROSITE" id="PS51375">
    <property type="entry name" value="PPR"/>
    <property type="match status" value="3"/>
</dbReference>
<sequence>MIQKTVRSKGLVSLPQKCKTLNQLKQIHAHILTCRLPENLYAIAPLLSAAATSKDASFLSYACSIFKHHHNHRNIFMYNTMIRGCVQSHSPVTAISYYLDMLNYGFVPNNYTFPPLIKACTILALNLKLSGRLVHGHAIRFGYGNDPFVISSLIEFYAVIYDIETAKMVFDKSPNRDVVVWTAMIDGYGKTGNVENARALFDKMPERNTISWSAMMAAYSRVNDFREVLSLFRQMQEAGTKPNESVLVSVLTASAHLGAVTQGLWVHSYAKRGDANVWGALLAACRVHGNVEVGDRTWKKLADMGVADCGIHVLSYNMYKEAGWELEAKRVRNMIYEAGMNKKPGSSVIEVNGAAKEFFVGDLCHPQAEEIVNMLNSFRKMVNFEDI</sequence>
<accession>A0A540MVD8</accession>
<dbReference type="PANTHER" id="PTHR47926:SF436">
    <property type="entry name" value="PENTATRICOPEPTIDE REPEAT-CONTAINING PROTEIN ELI1, CHLOROPLASTIC-LIKE ISOFORM X2"/>
    <property type="match status" value="1"/>
</dbReference>
<dbReference type="GO" id="GO:0009451">
    <property type="term" value="P:RNA modification"/>
    <property type="evidence" value="ECO:0007669"/>
    <property type="project" value="InterPro"/>
</dbReference>
<evidence type="ECO:0000313" key="3">
    <source>
        <dbReference type="EMBL" id="TQE02330.1"/>
    </source>
</evidence>
<dbReference type="Pfam" id="PF01535">
    <property type="entry name" value="PPR"/>
    <property type="match status" value="2"/>
</dbReference>
<feature type="repeat" description="PPR" evidence="2">
    <location>
        <begin position="208"/>
        <end position="242"/>
    </location>
</feature>
<dbReference type="PANTHER" id="PTHR47926">
    <property type="entry name" value="PENTATRICOPEPTIDE REPEAT-CONTAINING PROTEIN"/>
    <property type="match status" value="1"/>
</dbReference>
<feature type="repeat" description="PPR" evidence="2">
    <location>
        <begin position="74"/>
        <end position="108"/>
    </location>
</feature>
<dbReference type="NCBIfam" id="TIGR00756">
    <property type="entry name" value="PPR"/>
    <property type="match status" value="3"/>
</dbReference>
<reference evidence="3 4" key="1">
    <citation type="journal article" date="2019" name="G3 (Bethesda)">
        <title>Sequencing of a Wild Apple (Malus baccata) Genome Unravels the Differences Between Cultivated and Wild Apple Species Regarding Disease Resistance and Cold Tolerance.</title>
        <authorList>
            <person name="Chen X."/>
        </authorList>
    </citation>
    <scope>NUCLEOTIDE SEQUENCE [LARGE SCALE GENOMIC DNA]</scope>
    <source>
        <strain evidence="4">cv. Shandingzi</strain>
        <tissue evidence="3">Leaves</tissue>
    </source>
</reference>
<dbReference type="Pfam" id="PF20431">
    <property type="entry name" value="E_motif"/>
    <property type="match status" value="1"/>
</dbReference>
<dbReference type="Pfam" id="PF13041">
    <property type="entry name" value="PPR_2"/>
    <property type="match status" value="1"/>
</dbReference>
<dbReference type="InterPro" id="IPR011990">
    <property type="entry name" value="TPR-like_helical_dom_sf"/>
</dbReference>
<dbReference type="GO" id="GO:0003723">
    <property type="term" value="F:RNA binding"/>
    <property type="evidence" value="ECO:0007669"/>
    <property type="project" value="InterPro"/>
</dbReference>
<keyword evidence="1" id="KW-0677">Repeat</keyword>
<protein>
    <recommendedName>
        <fullName evidence="5">Pentacotripeptide-repeat region of PRORP domain-containing protein</fullName>
    </recommendedName>
</protein>
<proteinExistence type="predicted"/>
<dbReference type="AlphaFoldDB" id="A0A540MVD8"/>
<dbReference type="InterPro" id="IPR046848">
    <property type="entry name" value="E_motif"/>
</dbReference>
<name>A0A540MVD8_MALBA</name>
<feature type="repeat" description="PPR" evidence="2">
    <location>
        <begin position="177"/>
        <end position="207"/>
    </location>
</feature>
<dbReference type="InterPro" id="IPR046960">
    <property type="entry name" value="PPR_At4g14850-like_plant"/>
</dbReference>
<gene>
    <name evidence="3" type="ORF">C1H46_012099</name>
</gene>
<organism evidence="3 4">
    <name type="scientific">Malus baccata</name>
    <name type="common">Siberian crab apple</name>
    <name type="synonym">Pyrus baccata</name>
    <dbReference type="NCBI Taxonomy" id="106549"/>
    <lineage>
        <taxon>Eukaryota</taxon>
        <taxon>Viridiplantae</taxon>
        <taxon>Streptophyta</taxon>
        <taxon>Embryophyta</taxon>
        <taxon>Tracheophyta</taxon>
        <taxon>Spermatophyta</taxon>
        <taxon>Magnoliopsida</taxon>
        <taxon>eudicotyledons</taxon>
        <taxon>Gunneridae</taxon>
        <taxon>Pentapetalae</taxon>
        <taxon>rosids</taxon>
        <taxon>fabids</taxon>
        <taxon>Rosales</taxon>
        <taxon>Rosaceae</taxon>
        <taxon>Amygdaloideae</taxon>
        <taxon>Maleae</taxon>
        <taxon>Malus</taxon>
    </lineage>
</organism>
<keyword evidence="4" id="KW-1185">Reference proteome</keyword>
<dbReference type="STRING" id="106549.A0A540MVD8"/>
<dbReference type="InterPro" id="IPR002885">
    <property type="entry name" value="PPR_rpt"/>
</dbReference>
<dbReference type="FunFam" id="1.25.40.10:FF:000348">
    <property type="entry name" value="Pentatricopeptide repeat-containing protein chloroplastic"/>
    <property type="match status" value="1"/>
</dbReference>
<dbReference type="Proteomes" id="UP000315295">
    <property type="component" value="Unassembled WGS sequence"/>
</dbReference>
<dbReference type="EMBL" id="VIEB01000178">
    <property type="protein sequence ID" value="TQE02330.1"/>
    <property type="molecule type" value="Genomic_DNA"/>
</dbReference>
<evidence type="ECO:0000256" key="1">
    <source>
        <dbReference type="ARBA" id="ARBA00022737"/>
    </source>
</evidence>
<evidence type="ECO:0000256" key="2">
    <source>
        <dbReference type="PROSITE-ProRule" id="PRU00708"/>
    </source>
</evidence>
<comment type="caution">
    <text evidence="3">The sequence shown here is derived from an EMBL/GenBank/DDBJ whole genome shotgun (WGS) entry which is preliminary data.</text>
</comment>